<dbReference type="PROSITE" id="PS51384">
    <property type="entry name" value="FAD_FR"/>
    <property type="match status" value="1"/>
</dbReference>
<accession>A0A6H9WNN2</accession>
<gene>
    <name evidence="2" type="ORF">F8O04_01910</name>
</gene>
<dbReference type="Gene3D" id="2.40.30.10">
    <property type="entry name" value="Translation factors"/>
    <property type="match status" value="1"/>
</dbReference>
<feature type="domain" description="FAD-binding FR-type" evidence="1">
    <location>
        <begin position="1"/>
        <end position="130"/>
    </location>
</feature>
<dbReference type="SUPFAM" id="SSF63380">
    <property type="entry name" value="Riboflavin synthase domain-like"/>
    <property type="match status" value="1"/>
</dbReference>
<evidence type="ECO:0000259" key="1">
    <source>
        <dbReference type="PROSITE" id="PS51384"/>
    </source>
</evidence>
<dbReference type="InterPro" id="IPR007037">
    <property type="entry name" value="SIP_rossman_dom"/>
</dbReference>
<dbReference type="InterPro" id="IPR017927">
    <property type="entry name" value="FAD-bd_FR_type"/>
</dbReference>
<comment type="caution">
    <text evidence="2">The sequence shown here is derived from an EMBL/GenBank/DDBJ whole genome shotgun (WGS) entry which is preliminary data.</text>
</comment>
<proteinExistence type="predicted"/>
<protein>
    <submittedName>
        <fullName evidence="2">Siderophore-interacting protein</fullName>
    </submittedName>
</protein>
<dbReference type="InterPro" id="IPR039374">
    <property type="entry name" value="SIP_fam"/>
</dbReference>
<dbReference type="PANTHER" id="PTHR30157:SF0">
    <property type="entry name" value="NADPH-DEPENDENT FERRIC-CHELATE REDUCTASE"/>
    <property type="match status" value="1"/>
</dbReference>
<dbReference type="OrthoDB" id="3291337at2"/>
<dbReference type="InterPro" id="IPR013113">
    <property type="entry name" value="SIP_FAD-bd"/>
</dbReference>
<evidence type="ECO:0000313" key="3">
    <source>
        <dbReference type="Proteomes" id="UP000431744"/>
    </source>
</evidence>
<dbReference type="InterPro" id="IPR039261">
    <property type="entry name" value="FNR_nucleotide-bd"/>
</dbReference>
<dbReference type="EMBL" id="WBJY01000001">
    <property type="protein sequence ID" value="KAB1650466.1"/>
    <property type="molecule type" value="Genomic_DNA"/>
</dbReference>
<name>A0A6H9WNN2_9MICO</name>
<evidence type="ECO:0000313" key="2">
    <source>
        <dbReference type="EMBL" id="KAB1650466.1"/>
    </source>
</evidence>
<keyword evidence="3" id="KW-1185">Reference proteome</keyword>
<dbReference type="GO" id="GO:0016491">
    <property type="term" value="F:oxidoreductase activity"/>
    <property type="evidence" value="ECO:0007669"/>
    <property type="project" value="InterPro"/>
</dbReference>
<dbReference type="AlphaFoldDB" id="A0A6H9WNN2"/>
<dbReference type="Pfam" id="PF08021">
    <property type="entry name" value="FAD_binding_9"/>
    <property type="match status" value="1"/>
</dbReference>
<dbReference type="Pfam" id="PF04954">
    <property type="entry name" value="SIP"/>
    <property type="match status" value="1"/>
</dbReference>
<dbReference type="CDD" id="cd06193">
    <property type="entry name" value="siderophore_interacting"/>
    <property type="match status" value="1"/>
</dbReference>
<sequence>MTGLSPHFVRITLRGDALDAFGTDGFDQRIKLVLPLGDGTITDVGFTDEQVIEEGSWYARWRELPDVKRNPIRTYTVRAVRPDAREIDIDVVRHPALPGTELGPAARWAAGARPGDRLVVIGPDATSAHSHVGIDWHPGSARRLLIVADETAVPAALAILERLPEDAQVDALLEVPDRADILPVRTRADALVTWLDRGSEASGPSPQGAVRRGTGIGAKPVGNVPAAPAKPAAALAVAPARPGELLVPALERWTAAHPEAYSAAIAAPVQLDDIDIDTERIWDSPETPAHTPFYAWLAGEQAAIKRMRRHLVTDTGIDRGSVAFMGYWRYGVADID</sequence>
<organism evidence="2 3">
    <name type="scientific">Pseudoclavibacter endophyticus</name>
    <dbReference type="NCBI Taxonomy" id="1778590"/>
    <lineage>
        <taxon>Bacteria</taxon>
        <taxon>Bacillati</taxon>
        <taxon>Actinomycetota</taxon>
        <taxon>Actinomycetes</taxon>
        <taxon>Micrococcales</taxon>
        <taxon>Microbacteriaceae</taxon>
        <taxon>Pseudoclavibacter</taxon>
    </lineage>
</organism>
<dbReference type="Gene3D" id="3.40.50.80">
    <property type="entry name" value="Nucleotide-binding domain of ferredoxin-NADP reductase (FNR) module"/>
    <property type="match status" value="1"/>
</dbReference>
<reference evidence="2 3" key="1">
    <citation type="submission" date="2019-09" db="EMBL/GenBank/DDBJ databases">
        <title>Phylogeny of genus Pseudoclavibacter and closely related genus.</title>
        <authorList>
            <person name="Li Y."/>
        </authorList>
    </citation>
    <scope>NUCLEOTIDE SEQUENCE [LARGE SCALE GENOMIC DNA]</scope>
    <source>
        <strain evidence="2 3">EGI 60007</strain>
    </source>
</reference>
<dbReference type="Proteomes" id="UP000431744">
    <property type="component" value="Unassembled WGS sequence"/>
</dbReference>
<dbReference type="InterPro" id="IPR017938">
    <property type="entry name" value="Riboflavin_synthase-like_b-brl"/>
</dbReference>
<dbReference type="PANTHER" id="PTHR30157">
    <property type="entry name" value="FERRIC REDUCTASE, NADPH-DEPENDENT"/>
    <property type="match status" value="1"/>
</dbReference>